<evidence type="ECO:0000313" key="2">
    <source>
        <dbReference type="Proteomes" id="UP001583193"/>
    </source>
</evidence>
<keyword evidence="2" id="KW-1185">Reference proteome</keyword>
<gene>
    <name evidence="1" type="ORF">Plec18167_008741</name>
</gene>
<sequence>MAQVFDLFSPTFPNTVVTEPLEQRNTVLREVEAQLPKSQDRFTVDELRSLSVNVRTVSFANIGKNGKTELDPCYFYPYPLELLTPPREGVFEFLFPKYFPDPKETPGEHARSLWYYLRKYLPECGSRRPDVKFNIFYDLGWRKVSDMKYRNLWEYDTVIRPHWYVEAVYIFAGPESAPRPQTKCALISDFNGDDETLLRSEVIALSRIMRRRNVNTHEIQPVFYPTLSLYICMDILLGCAADKIQVLMFSMMGPRHIRILHAHWNGFQLIIQRSPLHDLRHEDEAVLKMLSRWFLSMPTGDTRLAGY</sequence>
<evidence type="ECO:0000313" key="1">
    <source>
        <dbReference type="EMBL" id="KAL1867200.1"/>
    </source>
</evidence>
<proteinExistence type="predicted"/>
<name>A0ABR3WUA7_9EURO</name>
<dbReference type="EMBL" id="JAVDPF010000045">
    <property type="protein sequence ID" value="KAL1867200.1"/>
    <property type="molecule type" value="Genomic_DNA"/>
</dbReference>
<protein>
    <submittedName>
        <fullName evidence="1">Uncharacterized protein</fullName>
    </submittedName>
</protein>
<organism evidence="1 2">
    <name type="scientific">Paecilomyces lecythidis</name>
    <dbReference type="NCBI Taxonomy" id="3004212"/>
    <lineage>
        <taxon>Eukaryota</taxon>
        <taxon>Fungi</taxon>
        <taxon>Dikarya</taxon>
        <taxon>Ascomycota</taxon>
        <taxon>Pezizomycotina</taxon>
        <taxon>Eurotiomycetes</taxon>
        <taxon>Eurotiomycetidae</taxon>
        <taxon>Eurotiales</taxon>
        <taxon>Thermoascaceae</taxon>
        <taxon>Paecilomyces</taxon>
    </lineage>
</organism>
<dbReference type="Proteomes" id="UP001583193">
    <property type="component" value="Unassembled WGS sequence"/>
</dbReference>
<accession>A0ABR3WUA7</accession>
<comment type="caution">
    <text evidence="1">The sequence shown here is derived from an EMBL/GenBank/DDBJ whole genome shotgun (WGS) entry which is preliminary data.</text>
</comment>
<reference evidence="1 2" key="1">
    <citation type="journal article" date="2024" name="IMA Fungus">
        <title>IMA Genome - F19 : A genome assembly and annotation guide to empower mycologists, including annotated draft genome sequences of Ceratocystis pirilliformis, Diaporthe australafricana, Fusarium ophioides, Paecilomyces lecythidis, and Sporothrix stenoceras.</title>
        <authorList>
            <person name="Aylward J."/>
            <person name="Wilson A.M."/>
            <person name="Visagie C.M."/>
            <person name="Spraker J."/>
            <person name="Barnes I."/>
            <person name="Buitendag C."/>
            <person name="Ceriani C."/>
            <person name="Del Mar Angel L."/>
            <person name="du Plessis D."/>
            <person name="Fuchs T."/>
            <person name="Gasser K."/>
            <person name="Kramer D."/>
            <person name="Li W."/>
            <person name="Munsamy K."/>
            <person name="Piso A."/>
            <person name="Price J.L."/>
            <person name="Sonnekus B."/>
            <person name="Thomas C."/>
            <person name="van der Nest A."/>
            <person name="van Dijk A."/>
            <person name="van Heerden A."/>
            <person name="van Vuuren N."/>
            <person name="Yilmaz N."/>
            <person name="Duong T.A."/>
            <person name="van der Merwe N.A."/>
            <person name="Wingfield M.J."/>
            <person name="Wingfield B.D."/>
        </authorList>
    </citation>
    <scope>NUCLEOTIDE SEQUENCE [LARGE SCALE GENOMIC DNA]</scope>
    <source>
        <strain evidence="1 2">CMW 18167</strain>
    </source>
</reference>